<dbReference type="Proteomes" id="UP000036867">
    <property type="component" value="Unassembled WGS sequence"/>
</dbReference>
<organism evidence="1 2">
    <name type="scientific">Viridibacillus arvi</name>
    <dbReference type="NCBI Taxonomy" id="263475"/>
    <lineage>
        <taxon>Bacteria</taxon>
        <taxon>Bacillati</taxon>
        <taxon>Bacillota</taxon>
        <taxon>Bacilli</taxon>
        <taxon>Bacillales</taxon>
        <taxon>Caryophanaceae</taxon>
        <taxon>Viridibacillus</taxon>
    </lineage>
</organism>
<comment type="caution">
    <text evidence="1">The sequence shown here is derived from an EMBL/GenBank/DDBJ whole genome shotgun (WGS) entry which is preliminary data.</text>
</comment>
<keyword evidence="2" id="KW-1185">Reference proteome</keyword>
<protein>
    <submittedName>
        <fullName evidence="1">Uncharacterized protein</fullName>
    </submittedName>
</protein>
<dbReference type="RefSeq" id="WP_053417302.1">
    <property type="nucleotide sequence ID" value="NZ_LILB01000005.1"/>
</dbReference>
<dbReference type="EMBL" id="LILB01000005">
    <property type="protein sequence ID" value="KOO49111.1"/>
    <property type="molecule type" value="Genomic_DNA"/>
</dbReference>
<reference evidence="2" key="1">
    <citation type="submission" date="2015-08" db="EMBL/GenBank/DDBJ databases">
        <title>Fjat-10028 dsm 16317.</title>
        <authorList>
            <person name="Liu B."/>
            <person name="Wang J."/>
            <person name="Zhu Y."/>
            <person name="Liu G."/>
            <person name="Chen Q."/>
            <person name="Chen Z."/>
            <person name="Lan J."/>
            <person name="Che J."/>
            <person name="Ge C."/>
            <person name="Shi H."/>
            <person name="Pan Z."/>
            <person name="Liu X."/>
        </authorList>
    </citation>
    <scope>NUCLEOTIDE SEQUENCE [LARGE SCALE GENOMIC DNA]</scope>
    <source>
        <strain evidence="2">DSM 16317</strain>
    </source>
</reference>
<proteinExistence type="predicted"/>
<name>A0A0M0LDT7_9BACL</name>
<dbReference type="STRING" id="263475.AMD00_12005"/>
<gene>
    <name evidence="1" type="ORF">AMD00_12005</name>
</gene>
<dbReference type="AlphaFoldDB" id="A0A0M0LDT7"/>
<dbReference type="OrthoDB" id="9803188at2"/>
<dbReference type="GeneID" id="301136819"/>
<evidence type="ECO:0000313" key="1">
    <source>
        <dbReference type="EMBL" id="KOO49111.1"/>
    </source>
</evidence>
<sequence length="104" mass="12911">MYWYKYCPKHIESKYLSVFRANQPFLLLSDYYYDCLERINKSCNILFEMFTPFFKWLEEESNYQGKRVHWSDSEEKIRVAVEDYLMYEMNCKVRDKDSFGEFNK</sequence>
<evidence type="ECO:0000313" key="2">
    <source>
        <dbReference type="Proteomes" id="UP000036867"/>
    </source>
</evidence>
<accession>A0A0M0LDT7</accession>